<organism evidence="2 3">
    <name type="scientific">Lasiosphaeris hirsuta</name>
    <dbReference type="NCBI Taxonomy" id="260670"/>
    <lineage>
        <taxon>Eukaryota</taxon>
        <taxon>Fungi</taxon>
        <taxon>Dikarya</taxon>
        <taxon>Ascomycota</taxon>
        <taxon>Pezizomycotina</taxon>
        <taxon>Sordariomycetes</taxon>
        <taxon>Sordariomycetidae</taxon>
        <taxon>Sordariales</taxon>
        <taxon>Lasiosphaeriaceae</taxon>
        <taxon>Lasiosphaeris</taxon>
    </lineage>
</organism>
<feature type="transmembrane region" description="Helical" evidence="1">
    <location>
        <begin position="37"/>
        <end position="57"/>
    </location>
</feature>
<dbReference type="EMBL" id="JAUKUA010000001">
    <property type="protein sequence ID" value="KAK0729721.1"/>
    <property type="molecule type" value="Genomic_DNA"/>
</dbReference>
<proteinExistence type="predicted"/>
<evidence type="ECO:0000313" key="3">
    <source>
        <dbReference type="Proteomes" id="UP001172102"/>
    </source>
</evidence>
<protein>
    <submittedName>
        <fullName evidence="2">Uncharacterized protein</fullName>
    </submittedName>
</protein>
<evidence type="ECO:0000256" key="1">
    <source>
        <dbReference type="SAM" id="Phobius"/>
    </source>
</evidence>
<accession>A0AA40B8P7</accession>
<keyword evidence="1" id="KW-1133">Transmembrane helix</keyword>
<keyword evidence="3" id="KW-1185">Reference proteome</keyword>
<evidence type="ECO:0000313" key="2">
    <source>
        <dbReference type="EMBL" id="KAK0729721.1"/>
    </source>
</evidence>
<dbReference type="AlphaFoldDB" id="A0AA40B8P7"/>
<gene>
    <name evidence="2" type="ORF">B0H67DRAFT_6245</name>
</gene>
<sequence length="160" mass="17925">MSAYANGGDSNWNQTATHTGTWLGGNPGPYSMSTPEIAVIIVTIGLFMLAMFCIFYCRKLQMRRDIDMKNQARGKLFTVEGQAIEMADNTSTTTTTPDPQSRAIDVNLILTLTDSEASPAALESGQDKIQKRPLWHYIRWKDPYNTPTPRIRSRRVPEGK</sequence>
<name>A0AA40B8P7_9PEZI</name>
<dbReference type="Proteomes" id="UP001172102">
    <property type="component" value="Unassembled WGS sequence"/>
</dbReference>
<reference evidence="2" key="1">
    <citation type="submission" date="2023-06" db="EMBL/GenBank/DDBJ databases">
        <title>Genome-scale phylogeny and comparative genomics of the fungal order Sordariales.</title>
        <authorList>
            <consortium name="Lawrence Berkeley National Laboratory"/>
            <person name="Hensen N."/>
            <person name="Bonometti L."/>
            <person name="Westerberg I."/>
            <person name="Brannstrom I.O."/>
            <person name="Guillou S."/>
            <person name="Cros-Aarteil S."/>
            <person name="Calhoun S."/>
            <person name="Haridas S."/>
            <person name="Kuo A."/>
            <person name="Mondo S."/>
            <person name="Pangilinan J."/>
            <person name="Riley R."/>
            <person name="Labutti K."/>
            <person name="Andreopoulos B."/>
            <person name="Lipzen A."/>
            <person name="Chen C."/>
            <person name="Yanf M."/>
            <person name="Daum C."/>
            <person name="Ng V."/>
            <person name="Clum A."/>
            <person name="Steindorff A."/>
            <person name="Ohm R."/>
            <person name="Martin F."/>
            <person name="Silar P."/>
            <person name="Natvig D."/>
            <person name="Lalanne C."/>
            <person name="Gautier V."/>
            <person name="Ament-Velasquez S.L."/>
            <person name="Kruys A."/>
            <person name="Hutchinson M.I."/>
            <person name="Powell A.J."/>
            <person name="Barry K."/>
            <person name="Miller A.N."/>
            <person name="Grigoriev I.V."/>
            <person name="Debuchy R."/>
            <person name="Gladieux P."/>
            <person name="Thoren M.H."/>
            <person name="Johannesson H."/>
        </authorList>
    </citation>
    <scope>NUCLEOTIDE SEQUENCE</scope>
    <source>
        <strain evidence="2">SMH4607-1</strain>
    </source>
</reference>
<comment type="caution">
    <text evidence="2">The sequence shown here is derived from an EMBL/GenBank/DDBJ whole genome shotgun (WGS) entry which is preliminary data.</text>
</comment>
<keyword evidence="1" id="KW-0472">Membrane</keyword>
<keyword evidence="1" id="KW-0812">Transmembrane</keyword>